<name>A0A3B0Z6W3_9ZZZZ</name>
<keyword evidence="1" id="KW-0812">Transmembrane</keyword>
<proteinExistence type="predicted"/>
<keyword evidence="1" id="KW-0472">Membrane</keyword>
<evidence type="ECO:0000313" key="2">
    <source>
        <dbReference type="EMBL" id="VAW81989.1"/>
    </source>
</evidence>
<feature type="transmembrane region" description="Helical" evidence="1">
    <location>
        <begin position="83"/>
        <end position="107"/>
    </location>
</feature>
<sequence>MGWSMNHKINVKSLEWWYWFSTLIAMIVGLSGYSAGFYVVIAISTVQFLYFMSVKGFSAFPTQVRLVYGIFIAVAYFDPTYILYYLLLVGTVMVTIFDSCFIARVLVLMPWNKEIKLSQK</sequence>
<accession>A0A3B0Z6W3</accession>
<organism evidence="2">
    <name type="scientific">hydrothermal vent metagenome</name>
    <dbReference type="NCBI Taxonomy" id="652676"/>
    <lineage>
        <taxon>unclassified sequences</taxon>
        <taxon>metagenomes</taxon>
        <taxon>ecological metagenomes</taxon>
    </lineage>
</organism>
<evidence type="ECO:0000256" key="1">
    <source>
        <dbReference type="SAM" id="Phobius"/>
    </source>
</evidence>
<reference evidence="2" key="1">
    <citation type="submission" date="2018-06" db="EMBL/GenBank/DDBJ databases">
        <authorList>
            <person name="Zhirakovskaya E."/>
        </authorList>
    </citation>
    <scope>NUCLEOTIDE SEQUENCE</scope>
</reference>
<feature type="transmembrane region" description="Helical" evidence="1">
    <location>
        <begin position="16"/>
        <end position="44"/>
    </location>
</feature>
<keyword evidence="1" id="KW-1133">Transmembrane helix</keyword>
<dbReference type="EMBL" id="UOFL01000232">
    <property type="protein sequence ID" value="VAW81989.1"/>
    <property type="molecule type" value="Genomic_DNA"/>
</dbReference>
<protein>
    <submittedName>
        <fullName evidence="2">Uncharacterized protein</fullName>
    </submittedName>
</protein>
<dbReference type="AlphaFoldDB" id="A0A3B0Z6W3"/>
<gene>
    <name evidence="2" type="ORF">MNBD_GAMMA12-1985</name>
</gene>
<feature type="transmembrane region" description="Helical" evidence="1">
    <location>
        <begin position="56"/>
        <end position="77"/>
    </location>
</feature>